<gene>
    <name evidence="2" type="ORF">KCG34_05100</name>
</gene>
<accession>A0A975G2B5</accession>
<dbReference type="AlphaFoldDB" id="A0A975G2B5"/>
<evidence type="ECO:0000313" key="3">
    <source>
        <dbReference type="Proteomes" id="UP000676409"/>
    </source>
</evidence>
<sequence length="95" mass="10221">MAVTFPNDSLPPSLFPNPELTRNDATGEAVADSAEGYMSNRAEPQTIEDRGAELNAALKRSRARSAEIEAEEDQLESGRKQPKPNIDHASDGGVI</sequence>
<keyword evidence="3" id="KW-1185">Reference proteome</keyword>
<reference evidence="2" key="1">
    <citation type="submission" date="2021-04" db="EMBL/GenBank/DDBJ databases">
        <title>The complete genome sequence of Caulobacter sp. S6.</title>
        <authorList>
            <person name="Tang Y."/>
            <person name="Ouyang W."/>
            <person name="Liu Q."/>
            <person name="Huang B."/>
            <person name="Guo Z."/>
            <person name="Lei P."/>
        </authorList>
    </citation>
    <scope>NUCLEOTIDE SEQUENCE</scope>
    <source>
        <strain evidence="2">S6</strain>
    </source>
</reference>
<dbReference type="RefSeq" id="WP_211939310.1">
    <property type="nucleotide sequence ID" value="NZ_CP073078.1"/>
</dbReference>
<dbReference type="EMBL" id="CP073078">
    <property type="protein sequence ID" value="QUD89258.1"/>
    <property type="molecule type" value="Genomic_DNA"/>
</dbReference>
<organism evidence="2 3">
    <name type="scientific">Phenylobacterium montanum</name>
    <dbReference type="NCBI Taxonomy" id="2823693"/>
    <lineage>
        <taxon>Bacteria</taxon>
        <taxon>Pseudomonadati</taxon>
        <taxon>Pseudomonadota</taxon>
        <taxon>Alphaproteobacteria</taxon>
        <taxon>Caulobacterales</taxon>
        <taxon>Caulobacteraceae</taxon>
        <taxon>Phenylobacterium</taxon>
    </lineage>
</organism>
<dbReference type="KEGG" id="caul:KCG34_05100"/>
<proteinExistence type="predicted"/>
<dbReference type="Proteomes" id="UP000676409">
    <property type="component" value="Chromosome"/>
</dbReference>
<name>A0A975G2B5_9CAUL</name>
<protein>
    <submittedName>
        <fullName evidence="2">Uncharacterized protein</fullName>
    </submittedName>
</protein>
<evidence type="ECO:0000256" key="1">
    <source>
        <dbReference type="SAM" id="MobiDB-lite"/>
    </source>
</evidence>
<feature type="region of interest" description="Disordered" evidence="1">
    <location>
        <begin position="1"/>
        <end position="95"/>
    </location>
</feature>
<feature type="compositionally biased region" description="Basic and acidic residues" evidence="1">
    <location>
        <begin position="85"/>
        <end position="95"/>
    </location>
</feature>
<evidence type="ECO:0000313" key="2">
    <source>
        <dbReference type="EMBL" id="QUD89258.1"/>
    </source>
</evidence>